<evidence type="ECO:0000256" key="3">
    <source>
        <dbReference type="ARBA" id="ARBA00022692"/>
    </source>
</evidence>
<feature type="transmembrane region" description="Helical" evidence="12">
    <location>
        <begin position="73"/>
        <end position="90"/>
    </location>
</feature>
<evidence type="ECO:0000256" key="6">
    <source>
        <dbReference type="ARBA" id="ARBA00023002"/>
    </source>
</evidence>
<evidence type="ECO:0000313" key="13">
    <source>
        <dbReference type="EMBL" id="KRO61795.1"/>
    </source>
</evidence>
<keyword evidence="3 12" id="KW-0812">Transmembrane</keyword>
<dbReference type="PANTHER" id="PTHR35457">
    <property type="entry name" value="HEME A SYNTHASE"/>
    <property type="match status" value="1"/>
</dbReference>
<dbReference type="InterPro" id="IPR050450">
    <property type="entry name" value="COX15/CtaA_HemeA_synthase"/>
</dbReference>
<feature type="transmembrane region" description="Helical" evidence="12">
    <location>
        <begin position="242"/>
        <end position="263"/>
    </location>
</feature>
<protein>
    <recommendedName>
        <fullName evidence="15">Cytochrome oxidase biogenesis protein CtaA</fullName>
    </recommendedName>
</protein>
<reference evidence="13 14" key="1">
    <citation type="submission" date="2015-10" db="EMBL/GenBank/DDBJ databases">
        <title>Metagenome-Assembled Genomes uncover a global brackish microbiome.</title>
        <authorList>
            <person name="Hugerth L.W."/>
            <person name="Larsson J."/>
            <person name="Alneberg J."/>
            <person name="Lindh M.V."/>
            <person name="Legrand C."/>
            <person name="Pinhassi J."/>
            <person name="Andersson A.F."/>
        </authorList>
    </citation>
    <scope>NUCLEOTIDE SEQUENCE [LARGE SCALE GENOMIC DNA]</scope>
    <source>
        <strain evidence="13">BACL18 MAG-120507-bin52</strain>
    </source>
</reference>
<keyword evidence="2" id="KW-1003">Cell membrane</keyword>
<evidence type="ECO:0000256" key="7">
    <source>
        <dbReference type="ARBA" id="ARBA00023004"/>
    </source>
</evidence>
<keyword evidence="8" id="KW-0350">Heme biosynthesis</keyword>
<comment type="caution">
    <text evidence="13">The sequence shown here is derived from an EMBL/GenBank/DDBJ whole genome shotgun (WGS) entry which is preliminary data.</text>
</comment>
<evidence type="ECO:0000256" key="12">
    <source>
        <dbReference type="SAM" id="Phobius"/>
    </source>
</evidence>
<dbReference type="PANTHER" id="PTHR35457:SF1">
    <property type="entry name" value="HEME A SYNTHASE"/>
    <property type="match status" value="1"/>
</dbReference>
<comment type="pathway">
    <text evidence="11">Porphyrin-containing compound metabolism.</text>
</comment>
<dbReference type="GO" id="GO:0016020">
    <property type="term" value="C:membrane"/>
    <property type="evidence" value="ECO:0007669"/>
    <property type="project" value="UniProtKB-SubCell"/>
</dbReference>
<keyword evidence="9 12" id="KW-0472">Membrane</keyword>
<feature type="transmembrane region" description="Helical" evidence="12">
    <location>
        <begin position="97"/>
        <end position="117"/>
    </location>
</feature>
<sequence length="351" mass="38347">MQNSALSRAPYRAACFLVGAILFLITLGGQVTTKVAGMAVPDWPATFGQNMFFYPWSAMTRSVGIFLEHSHRLVASGVGLITLAVTAAVFMTQPKGWARRLAIAASILVVVQGLLGGQRVIQASWILGLCHGCLAQGYLLVAGSLALVLSRFWVTPGTGDDMAQSRTRMVWAMTALVFSQTILGALMRHEGPGFLSIPDFPKVYGEWMPAFWQTDVLGKINEYRGTQLGWPQTSAHLILCQVIHRTLGILAAVGIFLGAMWSVRATTTPSWWRRGVVLWVFLALCQVILGVCILWTGRLPEIATAHVLIGAALTLTGWLLGLSSWRTTQDLPKRAMSLPTSRRSERSEVVR</sequence>
<dbReference type="AlphaFoldDB" id="A0A0R2RNT0"/>
<dbReference type="GO" id="GO:0006784">
    <property type="term" value="P:heme A biosynthetic process"/>
    <property type="evidence" value="ECO:0007669"/>
    <property type="project" value="InterPro"/>
</dbReference>
<evidence type="ECO:0000256" key="11">
    <source>
        <dbReference type="ARBA" id="ARBA00023444"/>
    </source>
</evidence>
<feature type="transmembrane region" description="Helical" evidence="12">
    <location>
        <begin position="169"/>
        <end position="187"/>
    </location>
</feature>
<name>A0A0R2RNT0_9BACT</name>
<evidence type="ECO:0008006" key="15">
    <source>
        <dbReference type="Google" id="ProtNLM"/>
    </source>
</evidence>
<evidence type="ECO:0000313" key="14">
    <source>
        <dbReference type="Proteomes" id="UP000051269"/>
    </source>
</evidence>
<organism evidence="13 14">
    <name type="scientific">Verrucomicrobia subdivision 6 bacterium BACL9 MAG-120507-bin52</name>
    <dbReference type="NCBI Taxonomy" id="1655590"/>
    <lineage>
        <taxon>Bacteria</taxon>
        <taxon>Pseudomonadati</taxon>
        <taxon>Verrucomicrobiota</taxon>
        <taxon>Verrucomicrobiia</taxon>
        <taxon>Verrucomicrobiales</taxon>
        <taxon>Verrucomicrobia subdivision 6</taxon>
    </lineage>
</organism>
<evidence type="ECO:0000256" key="1">
    <source>
        <dbReference type="ARBA" id="ARBA00004141"/>
    </source>
</evidence>
<dbReference type="Proteomes" id="UP000051269">
    <property type="component" value="Unassembled WGS sequence"/>
</dbReference>
<dbReference type="InterPro" id="IPR003780">
    <property type="entry name" value="COX15/CtaA_fam"/>
</dbReference>
<proteinExistence type="predicted"/>
<dbReference type="EMBL" id="LIBO01000206">
    <property type="protein sequence ID" value="KRO61795.1"/>
    <property type="molecule type" value="Genomic_DNA"/>
</dbReference>
<keyword evidence="7" id="KW-0408">Iron</keyword>
<keyword evidence="6" id="KW-0560">Oxidoreductase</keyword>
<comment type="subcellular location">
    <subcellularLocation>
        <location evidence="1">Membrane</location>
        <topology evidence="1">Multi-pass membrane protein</topology>
    </subcellularLocation>
</comment>
<gene>
    <name evidence="13" type="ORF">ABR82_05425</name>
</gene>
<dbReference type="Pfam" id="PF02628">
    <property type="entry name" value="COX15-CtaA"/>
    <property type="match status" value="1"/>
</dbReference>
<keyword evidence="10" id="KW-1015">Disulfide bond</keyword>
<dbReference type="GO" id="GO:0046872">
    <property type="term" value="F:metal ion binding"/>
    <property type="evidence" value="ECO:0007669"/>
    <property type="project" value="UniProtKB-KW"/>
</dbReference>
<evidence type="ECO:0000256" key="10">
    <source>
        <dbReference type="ARBA" id="ARBA00023157"/>
    </source>
</evidence>
<evidence type="ECO:0000256" key="4">
    <source>
        <dbReference type="ARBA" id="ARBA00022723"/>
    </source>
</evidence>
<feature type="transmembrane region" description="Helical" evidence="12">
    <location>
        <begin position="275"/>
        <end position="296"/>
    </location>
</feature>
<keyword evidence="4" id="KW-0479">Metal-binding</keyword>
<dbReference type="GO" id="GO:0016491">
    <property type="term" value="F:oxidoreductase activity"/>
    <property type="evidence" value="ECO:0007669"/>
    <property type="project" value="UniProtKB-KW"/>
</dbReference>
<evidence type="ECO:0000256" key="5">
    <source>
        <dbReference type="ARBA" id="ARBA00022989"/>
    </source>
</evidence>
<feature type="transmembrane region" description="Helical" evidence="12">
    <location>
        <begin position="302"/>
        <end position="325"/>
    </location>
</feature>
<accession>A0A0R2RNT0</accession>
<keyword evidence="5 12" id="KW-1133">Transmembrane helix</keyword>
<evidence type="ECO:0000256" key="2">
    <source>
        <dbReference type="ARBA" id="ARBA00022475"/>
    </source>
</evidence>
<evidence type="ECO:0000256" key="9">
    <source>
        <dbReference type="ARBA" id="ARBA00023136"/>
    </source>
</evidence>
<feature type="transmembrane region" description="Helical" evidence="12">
    <location>
        <begin position="123"/>
        <end position="149"/>
    </location>
</feature>
<evidence type="ECO:0000256" key="8">
    <source>
        <dbReference type="ARBA" id="ARBA00023133"/>
    </source>
</evidence>